<accession>A0AAV7HEB4</accession>
<evidence type="ECO:0000256" key="1">
    <source>
        <dbReference type="SAM" id="MobiDB-lite"/>
    </source>
</evidence>
<proteinExistence type="predicted"/>
<dbReference type="EMBL" id="JAGFBR010000006">
    <property type="protein sequence ID" value="KAH0465815.1"/>
    <property type="molecule type" value="Genomic_DNA"/>
</dbReference>
<gene>
    <name evidence="2" type="ORF">IEQ34_005918</name>
</gene>
<comment type="caution">
    <text evidence="2">The sequence shown here is derived from an EMBL/GenBank/DDBJ whole genome shotgun (WGS) entry which is preliminary data.</text>
</comment>
<name>A0AAV7HEB4_DENCH</name>
<protein>
    <submittedName>
        <fullName evidence="2">Uncharacterized protein</fullName>
    </submittedName>
</protein>
<dbReference type="AlphaFoldDB" id="A0AAV7HEB4"/>
<evidence type="ECO:0000313" key="3">
    <source>
        <dbReference type="Proteomes" id="UP000775213"/>
    </source>
</evidence>
<keyword evidence="3" id="KW-1185">Reference proteome</keyword>
<evidence type="ECO:0000313" key="2">
    <source>
        <dbReference type="EMBL" id="KAH0465815.1"/>
    </source>
</evidence>
<organism evidence="2 3">
    <name type="scientific">Dendrobium chrysotoxum</name>
    <name type="common">Orchid</name>
    <dbReference type="NCBI Taxonomy" id="161865"/>
    <lineage>
        <taxon>Eukaryota</taxon>
        <taxon>Viridiplantae</taxon>
        <taxon>Streptophyta</taxon>
        <taxon>Embryophyta</taxon>
        <taxon>Tracheophyta</taxon>
        <taxon>Spermatophyta</taxon>
        <taxon>Magnoliopsida</taxon>
        <taxon>Liliopsida</taxon>
        <taxon>Asparagales</taxon>
        <taxon>Orchidaceae</taxon>
        <taxon>Epidendroideae</taxon>
        <taxon>Malaxideae</taxon>
        <taxon>Dendrobiinae</taxon>
        <taxon>Dendrobium</taxon>
    </lineage>
</organism>
<sequence>MAFRYPKRNDNTPFKGECLFVWISNYDESKEPKEENSKEEKSEEEKTEELKIKISHSKSLASFLGLKIRVVGSGVRPLYFFVDLGEAEMVDRTIVREILEKDECRDYLGKDEPRHQLVPLRIQ</sequence>
<dbReference type="Proteomes" id="UP000775213">
    <property type="component" value="Unassembled WGS sequence"/>
</dbReference>
<reference evidence="2 3" key="1">
    <citation type="journal article" date="2021" name="Hortic Res">
        <title>Chromosome-scale assembly of the Dendrobium chrysotoxum genome enhances the understanding of orchid evolution.</title>
        <authorList>
            <person name="Zhang Y."/>
            <person name="Zhang G.Q."/>
            <person name="Zhang D."/>
            <person name="Liu X.D."/>
            <person name="Xu X.Y."/>
            <person name="Sun W.H."/>
            <person name="Yu X."/>
            <person name="Zhu X."/>
            <person name="Wang Z.W."/>
            <person name="Zhao X."/>
            <person name="Zhong W.Y."/>
            <person name="Chen H."/>
            <person name="Yin W.L."/>
            <person name="Huang T."/>
            <person name="Niu S.C."/>
            <person name="Liu Z.J."/>
        </authorList>
    </citation>
    <scope>NUCLEOTIDE SEQUENCE [LARGE SCALE GENOMIC DNA]</scope>
    <source>
        <strain evidence="2">Lindl</strain>
    </source>
</reference>
<feature type="region of interest" description="Disordered" evidence="1">
    <location>
        <begin position="29"/>
        <end position="49"/>
    </location>
</feature>